<keyword evidence="1" id="KW-1133">Transmembrane helix</keyword>
<organism evidence="2 3">
    <name type="scientific">Massilia agilis</name>
    <dbReference type="NCBI Taxonomy" id="1811226"/>
    <lineage>
        <taxon>Bacteria</taxon>
        <taxon>Pseudomonadati</taxon>
        <taxon>Pseudomonadota</taxon>
        <taxon>Betaproteobacteria</taxon>
        <taxon>Burkholderiales</taxon>
        <taxon>Oxalobacteraceae</taxon>
        <taxon>Telluria group</taxon>
        <taxon>Massilia</taxon>
    </lineage>
</organism>
<evidence type="ECO:0000313" key="2">
    <source>
        <dbReference type="EMBL" id="MCS0809475.1"/>
    </source>
</evidence>
<dbReference type="RefSeq" id="WP_258823274.1">
    <property type="nucleotide sequence ID" value="NZ_JANUHB010000003.1"/>
</dbReference>
<comment type="caution">
    <text evidence="2">The sequence shown here is derived from an EMBL/GenBank/DDBJ whole genome shotgun (WGS) entry which is preliminary data.</text>
</comment>
<proteinExistence type="predicted"/>
<protein>
    <recommendedName>
        <fullName evidence="4">Zinc ribbon domain-containing protein</fullName>
    </recommendedName>
</protein>
<keyword evidence="3" id="KW-1185">Reference proteome</keyword>
<evidence type="ECO:0000256" key="1">
    <source>
        <dbReference type="SAM" id="Phobius"/>
    </source>
</evidence>
<gene>
    <name evidence="2" type="ORF">NX774_16245</name>
</gene>
<evidence type="ECO:0008006" key="4">
    <source>
        <dbReference type="Google" id="ProtNLM"/>
    </source>
</evidence>
<keyword evidence="1" id="KW-0472">Membrane</keyword>
<name>A0ABT2DDS3_9BURK</name>
<feature type="transmembrane region" description="Helical" evidence="1">
    <location>
        <begin position="39"/>
        <end position="58"/>
    </location>
</feature>
<evidence type="ECO:0000313" key="3">
    <source>
        <dbReference type="Proteomes" id="UP001206126"/>
    </source>
</evidence>
<reference evidence="2 3" key="1">
    <citation type="submission" date="2022-08" db="EMBL/GenBank/DDBJ databases">
        <title>Reclassification of Massilia species as members of the genera Telluria, Duganella, Pseudoduganella, Mokoshia gen. nov. and Zemynaea gen. nov. using orthogonal and non-orthogonal genome-based approaches.</title>
        <authorList>
            <person name="Bowman J.P."/>
        </authorList>
    </citation>
    <scope>NUCLEOTIDE SEQUENCE [LARGE SCALE GENOMIC DNA]</scope>
    <source>
        <strain evidence="2 3">JCM 31605</strain>
    </source>
</reference>
<dbReference type="EMBL" id="JANUHB010000003">
    <property type="protein sequence ID" value="MCS0809475.1"/>
    <property type="molecule type" value="Genomic_DNA"/>
</dbReference>
<keyword evidence="1" id="KW-0812">Transmembrane</keyword>
<accession>A0ABT2DDS3</accession>
<dbReference type="Proteomes" id="UP001206126">
    <property type="component" value="Unassembled WGS sequence"/>
</dbReference>
<sequence length="77" mass="8163">MALVSCRQCDSEVSPKATACPKCGEPDPSRQGRNKAVRARLFGLAIALAAGSYLWLVALPDMTQGFKDGLQATAPQK</sequence>